<keyword evidence="4" id="KW-1185">Reference proteome</keyword>
<feature type="transmembrane region" description="Helical" evidence="2">
    <location>
        <begin position="98"/>
        <end position="117"/>
    </location>
</feature>
<keyword evidence="2" id="KW-0812">Transmembrane</keyword>
<name>C7Z9L8_FUSV7</name>
<keyword evidence="2" id="KW-1133">Transmembrane helix</keyword>
<dbReference type="OrthoDB" id="10484378at2759"/>
<organism evidence="3 4">
    <name type="scientific">Fusarium vanettenii (strain ATCC MYA-4622 / CBS 123669 / FGSC 9596 / NRRL 45880 / 77-13-4)</name>
    <name type="common">Fusarium solani subsp. pisi</name>
    <dbReference type="NCBI Taxonomy" id="660122"/>
    <lineage>
        <taxon>Eukaryota</taxon>
        <taxon>Fungi</taxon>
        <taxon>Dikarya</taxon>
        <taxon>Ascomycota</taxon>
        <taxon>Pezizomycotina</taxon>
        <taxon>Sordariomycetes</taxon>
        <taxon>Hypocreomycetidae</taxon>
        <taxon>Hypocreales</taxon>
        <taxon>Nectriaceae</taxon>
        <taxon>Fusarium</taxon>
        <taxon>Fusarium solani species complex</taxon>
        <taxon>Fusarium vanettenii</taxon>
    </lineage>
</organism>
<reference evidence="3 4" key="1">
    <citation type="journal article" date="2009" name="PLoS Genet.">
        <title>The genome of Nectria haematococca: contribution of supernumerary chromosomes to gene expansion.</title>
        <authorList>
            <person name="Coleman J.J."/>
            <person name="Rounsley S.D."/>
            <person name="Rodriguez-Carres M."/>
            <person name="Kuo A."/>
            <person name="Wasmann C.C."/>
            <person name="Grimwood J."/>
            <person name="Schmutz J."/>
            <person name="Taga M."/>
            <person name="White G.J."/>
            <person name="Zhou S."/>
            <person name="Schwartz D.C."/>
            <person name="Freitag M."/>
            <person name="Ma L.J."/>
            <person name="Danchin E.G."/>
            <person name="Henrissat B."/>
            <person name="Coutinho P.M."/>
            <person name="Nelson D.R."/>
            <person name="Straney D."/>
            <person name="Napoli C.A."/>
            <person name="Barker B.M."/>
            <person name="Gribskov M."/>
            <person name="Rep M."/>
            <person name="Kroken S."/>
            <person name="Molnar I."/>
            <person name="Rensing C."/>
            <person name="Kennell J.C."/>
            <person name="Zamora J."/>
            <person name="Farman M.L."/>
            <person name="Selker E.U."/>
            <person name="Salamov A."/>
            <person name="Shapiro H."/>
            <person name="Pangilinan J."/>
            <person name="Lindquist E."/>
            <person name="Lamers C."/>
            <person name="Grigoriev I.V."/>
            <person name="Geiser D.M."/>
            <person name="Covert S.F."/>
            <person name="Temporini E."/>
            <person name="Vanetten H.D."/>
        </authorList>
    </citation>
    <scope>NUCLEOTIDE SEQUENCE [LARGE SCALE GENOMIC DNA]</scope>
    <source>
        <strain evidence="4">ATCC MYA-4622 / CBS 123669 / FGSC 9596 / NRRL 45880 / 77-13-4</strain>
    </source>
</reference>
<dbReference type="HOGENOM" id="CLU_471795_0_0_1"/>
<dbReference type="VEuPathDB" id="FungiDB:NECHADRAFT_81800"/>
<protein>
    <submittedName>
        <fullName evidence="3">Uncharacterized protein</fullName>
    </submittedName>
</protein>
<dbReference type="AlphaFoldDB" id="C7Z9L8"/>
<evidence type="ECO:0000313" key="3">
    <source>
        <dbReference type="EMBL" id="EEU39122.1"/>
    </source>
</evidence>
<evidence type="ECO:0000256" key="2">
    <source>
        <dbReference type="SAM" id="Phobius"/>
    </source>
</evidence>
<gene>
    <name evidence="3" type="ORF">NECHADRAFT_81800</name>
</gene>
<proteinExistence type="predicted"/>
<feature type="region of interest" description="Disordered" evidence="1">
    <location>
        <begin position="234"/>
        <end position="289"/>
    </location>
</feature>
<accession>C7Z9L8</accession>
<dbReference type="Proteomes" id="UP000005206">
    <property type="component" value="Chromosome 6"/>
</dbReference>
<dbReference type="GeneID" id="9673474"/>
<dbReference type="RefSeq" id="XP_003044835.1">
    <property type="nucleotide sequence ID" value="XM_003044789.1"/>
</dbReference>
<feature type="region of interest" description="Disordered" evidence="1">
    <location>
        <begin position="355"/>
        <end position="381"/>
    </location>
</feature>
<sequence>MWSRVDVRLQGQLWLTVLNRSVLGFFESFDLGGGLVVGSGELDIQVEMSMRKNGERLFLNREAEGITKTKYLISGLRLAESSYAGLGETMCHSKGCPVMASLIPLGVWVVVVSLWFWTVGRGLATAGGRETIRVGLTTGPSQLNTGTVWLAWTSPWSVEEHQTVRLAERAIDIAQDNGHGDVETVRETKRTDAARLWPVVNSQGELSMFRKAEFAVAVSAWLPSIHTNPSIHPAQTGHVPETAPRQEHTSLNPVRCERAPISSAKHRHSATEDRAGRRRGRRPFDQSVPFESFSTPRASIVRELLWEQSKPTPSDEPTSFIRPVVWLFLLDEQLKQRHAEKGCVLQSTSVPTVADATGGVRPPEPCQGAESGAVSSKENPCDFPTSGAATEVLCPELDRSAEANKLCPEVPSPTLGRWRRRLAPLGNSRFWSLKGISRTWPVVTMEQHRTVLAAKLRLPSRLHCESPHTTHGPNIRGDIIYSRFDLASNRLRVRVDDAEQTGWGLGIASFSSIPSYILLRHYPSPLHMLACRCSAVCVGMDVRWLSGNNANGCLISLFKAGQRESNGTFKQPRTTARA</sequence>
<dbReference type="InParanoid" id="C7Z9L8"/>
<keyword evidence="2" id="KW-0472">Membrane</keyword>
<evidence type="ECO:0000256" key="1">
    <source>
        <dbReference type="SAM" id="MobiDB-lite"/>
    </source>
</evidence>
<evidence type="ECO:0000313" key="4">
    <source>
        <dbReference type="Proteomes" id="UP000005206"/>
    </source>
</evidence>
<dbReference type="EMBL" id="GG698912">
    <property type="protein sequence ID" value="EEU39122.1"/>
    <property type="molecule type" value="Genomic_DNA"/>
</dbReference>
<dbReference type="KEGG" id="nhe:NECHADRAFT_81800"/>